<dbReference type="Pfam" id="PF18145">
    <property type="entry name" value="SAVED"/>
    <property type="match status" value="1"/>
</dbReference>
<comment type="caution">
    <text evidence="2">The sequence shown here is derived from an EMBL/GenBank/DDBJ whole genome shotgun (WGS) entry which is preliminary data.</text>
</comment>
<keyword evidence="3" id="KW-1185">Reference proteome</keyword>
<sequence>MTHSLTAMAATLDTEGIVPLSDGGLAQLIGDQAEAGATVLIMENGFTARVATMMESGAWAEVGRGDFGLKSGNAAKHIAAAGKLTWWQVASSPSTCDLSVAMGAPATSGSIDTWLAEAEALTGTSGRGDSPKKDDQQYLGYLAGWRCQFAGCGKDLQRESLSGTPGNFSYFAHIIASSPKGPRGDKLLSGQRAEAIDNIMLMCDECHRRIDRVDPDRFTVDVLRTMRQDNINEVRRLLNTLRYEEAVPIVVMGNITAQSPRFLQRDAEEAMWTRRLRMAPTGPERYFYNGGHLHNPHAPHYWGSLFDALRDDIPLLRKRLNGTLRADGSTMPLAVFPLHGISILVLAGRLLGEGSRITVFQYSRDRPPDLPGGKWAFDEGVQTPPADKYCAKELAPYNGADEACLVISLTYKVEPSRLPTTLYADGAFKVGAMEVTASDSAALRHDIFSHSLDLDRFATAAEQAIQKLQDQWHVKKVHLFIGAPASACFKVGQKLQARHHAVFVCYEASLGSGAPFLPTIEISNSRVEELQSNQTILLA</sequence>
<dbReference type="EMBL" id="WTVR01000001">
    <property type="protein sequence ID" value="NMF86950.1"/>
    <property type="molecule type" value="Genomic_DNA"/>
</dbReference>
<evidence type="ECO:0000313" key="3">
    <source>
        <dbReference type="Proteomes" id="UP000652074"/>
    </source>
</evidence>
<name>A0ABX1MIK1_9RHOO</name>
<dbReference type="Proteomes" id="UP000652074">
    <property type="component" value="Unassembled WGS sequence"/>
</dbReference>
<reference evidence="2 3" key="1">
    <citation type="submission" date="2019-12" db="EMBL/GenBank/DDBJ databases">
        <title>Comparative genomics gives insights into the taxonomy of the Azoarcus-Aromatoleum group and reveals separate origins of nif in the plant-associated Azoarcus and non-plant-associated Aromatoleum sub-groups.</title>
        <authorList>
            <person name="Lafos M."/>
            <person name="Maluk M."/>
            <person name="Batista M."/>
            <person name="Junghare M."/>
            <person name="Carmona M."/>
            <person name="Faoro H."/>
            <person name="Cruz L.M."/>
            <person name="Battistoni F."/>
            <person name="De Souza E."/>
            <person name="Pedrosa F."/>
            <person name="Chen W.-M."/>
            <person name="Poole P.S."/>
            <person name="Dixon R.A."/>
            <person name="James E.K."/>
        </authorList>
    </citation>
    <scope>NUCLEOTIDE SEQUENCE [LARGE SCALE GENOMIC DNA]</scope>
    <source>
        <strain evidence="2 3">ToN1</strain>
    </source>
</reference>
<dbReference type="InterPro" id="IPR040836">
    <property type="entry name" value="SAVED"/>
</dbReference>
<protein>
    <submittedName>
        <fullName evidence="2">SAVED domain-containing protein</fullName>
    </submittedName>
</protein>
<gene>
    <name evidence="2" type="ORF">GPA26_00500</name>
</gene>
<feature type="domain" description="SMODS-associated and fused to various effectors" evidence="1">
    <location>
        <begin position="318"/>
        <end position="522"/>
    </location>
</feature>
<accession>A0ABX1MIK1</accession>
<dbReference type="RefSeq" id="WP_169204438.1">
    <property type="nucleotide sequence ID" value="NZ_CP059560.1"/>
</dbReference>
<proteinExistence type="predicted"/>
<dbReference type="NCBIfam" id="NF033611">
    <property type="entry name" value="SAVED"/>
    <property type="match status" value="1"/>
</dbReference>
<evidence type="ECO:0000313" key="2">
    <source>
        <dbReference type="EMBL" id="NMF86950.1"/>
    </source>
</evidence>
<organism evidence="2 3">
    <name type="scientific">Aromatoleum petrolei</name>
    <dbReference type="NCBI Taxonomy" id="76116"/>
    <lineage>
        <taxon>Bacteria</taxon>
        <taxon>Pseudomonadati</taxon>
        <taxon>Pseudomonadota</taxon>
        <taxon>Betaproteobacteria</taxon>
        <taxon>Rhodocyclales</taxon>
        <taxon>Rhodocyclaceae</taxon>
        <taxon>Aromatoleum</taxon>
    </lineage>
</organism>
<evidence type="ECO:0000259" key="1">
    <source>
        <dbReference type="Pfam" id="PF18145"/>
    </source>
</evidence>